<dbReference type="AlphaFoldDB" id="A0A5C4XKQ6"/>
<keyword evidence="4" id="KW-0520">NAD</keyword>
<evidence type="ECO:0000256" key="4">
    <source>
        <dbReference type="ARBA" id="ARBA00023027"/>
    </source>
</evidence>
<proteinExistence type="inferred from homology"/>
<evidence type="ECO:0000256" key="1">
    <source>
        <dbReference type="ARBA" id="ARBA00001962"/>
    </source>
</evidence>
<dbReference type="RefSeq" id="WP_139676402.1">
    <property type="nucleotide sequence ID" value="NZ_VDMN01000002.1"/>
</dbReference>
<dbReference type="CDD" id="cd08188">
    <property type="entry name" value="PDDH"/>
    <property type="match status" value="1"/>
</dbReference>
<dbReference type="PROSITE" id="PS00913">
    <property type="entry name" value="ADH_IRON_1"/>
    <property type="match status" value="1"/>
</dbReference>
<dbReference type="FunFam" id="3.40.50.1970:FF:000003">
    <property type="entry name" value="Alcohol dehydrogenase, iron-containing"/>
    <property type="match status" value="1"/>
</dbReference>
<feature type="domain" description="Fe-containing alcohol dehydrogenase-like C-terminal" evidence="10">
    <location>
        <begin position="187"/>
        <end position="382"/>
    </location>
</feature>
<comment type="similarity">
    <text evidence="2">Belongs to the iron-containing alcohol dehydrogenase family.</text>
</comment>
<protein>
    <recommendedName>
        <fullName evidence="7">Alcohol dehydrogenase 2</fullName>
    </recommendedName>
    <alternativeName>
        <fullName evidence="8">Alcohol dehydrogenase II</fullName>
    </alternativeName>
</protein>
<comment type="cofactor">
    <cofactor evidence="1">
        <name>Fe cation</name>
        <dbReference type="ChEBI" id="CHEBI:24875"/>
    </cofactor>
</comment>
<evidence type="ECO:0000313" key="11">
    <source>
        <dbReference type="EMBL" id="TNM63491.1"/>
    </source>
</evidence>
<dbReference type="GO" id="GO:0004022">
    <property type="term" value="F:alcohol dehydrogenase (NAD+) activity"/>
    <property type="evidence" value="ECO:0007669"/>
    <property type="project" value="UniProtKB-EC"/>
</dbReference>
<evidence type="ECO:0000256" key="6">
    <source>
        <dbReference type="ARBA" id="ARBA00049243"/>
    </source>
</evidence>
<name>A0A5C4XKQ6_9HYPH</name>
<evidence type="ECO:0000259" key="10">
    <source>
        <dbReference type="Pfam" id="PF25137"/>
    </source>
</evidence>
<evidence type="ECO:0000256" key="8">
    <source>
        <dbReference type="ARBA" id="ARBA00076680"/>
    </source>
</evidence>
<evidence type="ECO:0000259" key="9">
    <source>
        <dbReference type="Pfam" id="PF00465"/>
    </source>
</evidence>
<gene>
    <name evidence="11" type="ORF">FHP24_11795</name>
</gene>
<comment type="catalytic activity">
    <reaction evidence="5">
        <text>a secondary alcohol + NAD(+) = a ketone + NADH + H(+)</text>
        <dbReference type="Rhea" id="RHEA:10740"/>
        <dbReference type="ChEBI" id="CHEBI:15378"/>
        <dbReference type="ChEBI" id="CHEBI:17087"/>
        <dbReference type="ChEBI" id="CHEBI:35681"/>
        <dbReference type="ChEBI" id="CHEBI:57540"/>
        <dbReference type="ChEBI" id="CHEBI:57945"/>
        <dbReference type="EC" id="1.1.1.1"/>
    </reaction>
</comment>
<dbReference type="Pfam" id="PF00465">
    <property type="entry name" value="Fe-ADH"/>
    <property type="match status" value="1"/>
</dbReference>
<organism evidence="11 12">
    <name type="scientific">Aliirhizobium smilacinae</name>
    <dbReference type="NCBI Taxonomy" id="1395944"/>
    <lineage>
        <taxon>Bacteria</taxon>
        <taxon>Pseudomonadati</taxon>
        <taxon>Pseudomonadota</taxon>
        <taxon>Alphaproteobacteria</taxon>
        <taxon>Hyphomicrobiales</taxon>
        <taxon>Rhizobiaceae</taxon>
        <taxon>Aliirhizobium</taxon>
    </lineage>
</organism>
<dbReference type="InterPro" id="IPR001670">
    <property type="entry name" value="ADH_Fe/GldA"/>
</dbReference>
<evidence type="ECO:0000256" key="5">
    <source>
        <dbReference type="ARBA" id="ARBA00049164"/>
    </source>
</evidence>
<dbReference type="GO" id="GO:0046872">
    <property type="term" value="F:metal ion binding"/>
    <property type="evidence" value="ECO:0007669"/>
    <property type="project" value="InterPro"/>
</dbReference>
<dbReference type="PANTHER" id="PTHR11496">
    <property type="entry name" value="ALCOHOL DEHYDROGENASE"/>
    <property type="match status" value="1"/>
</dbReference>
<keyword evidence="3" id="KW-0560">Oxidoreductase</keyword>
<dbReference type="Pfam" id="PF25137">
    <property type="entry name" value="ADH_Fe_C"/>
    <property type="match status" value="1"/>
</dbReference>
<accession>A0A5C4XKQ6</accession>
<evidence type="ECO:0000313" key="12">
    <source>
        <dbReference type="Proteomes" id="UP000311605"/>
    </source>
</evidence>
<dbReference type="FunFam" id="1.20.1090.10:FF:000001">
    <property type="entry name" value="Aldehyde-alcohol dehydrogenase"/>
    <property type="match status" value="1"/>
</dbReference>
<dbReference type="Gene3D" id="3.40.50.1970">
    <property type="match status" value="1"/>
</dbReference>
<reference evidence="11 12" key="1">
    <citation type="submission" date="2019-06" db="EMBL/GenBank/DDBJ databases">
        <title>The draft genome of Rhizobium smilacinae PTYR-5.</title>
        <authorList>
            <person name="Liu L."/>
            <person name="Li L."/>
            <person name="Zhang X."/>
        </authorList>
    </citation>
    <scope>NUCLEOTIDE SEQUENCE [LARGE SCALE GENOMIC DNA]</scope>
    <source>
        <strain evidence="11 12">PTYR-5</strain>
    </source>
</reference>
<evidence type="ECO:0000256" key="2">
    <source>
        <dbReference type="ARBA" id="ARBA00007358"/>
    </source>
</evidence>
<dbReference type="PROSITE" id="PS00060">
    <property type="entry name" value="ADH_IRON_2"/>
    <property type="match status" value="1"/>
</dbReference>
<comment type="catalytic activity">
    <reaction evidence="6">
        <text>a primary alcohol + NAD(+) = an aldehyde + NADH + H(+)</text>
        <dbReference type="Rhea" id="RHEA:10736"/>
        <dbReference type="ChEBI" id="CHEBI:15378"/>
        <dbReference type="ChEBI" id="CHEBI:15734"/>
        <dbReference type="ChEBI" id="CHEBI:17478"/>
        <dbReference type="ChEBI" id="CHEBI:57540"/>
        <dbReference type="ChEBI" id="CHEBI:57945"/>
        <dbReference type="EC" id="1.1.1.1"/>
    </reaction>
</comment>
<keyword evidence="12" id="KW-1185">Reference proteome</keyword>
<dbReference type="InterPro" id="IPR039697">
    <property type="entry name" value="Alcohol_dehydrogenase_Fe"/>
</dbReference>
<dbReference type="InterPro" id="IPR018211">
    <property type="entry name" value="ADH_Fe_CS"/>
</dbReference>
<dbReference type="Proteomes" id="UP000311605">
    <property type="component" value="Unassembled WGS sequence"/>
</dbReference>
<dbReference type="EMBL" id="VDMN01000002">
    <property type="protein sequence ID" value="TNM63491.1"/>
    <property type="molecule type" value="Genomic_DNA"/>
</dbReference>
<evidence type="ECO:0000256" key="7">
    <source>
        <dbReference type="ARBA" id="ARBA00074848"/>
    </source>
</evidence>
<dbReference type="Gene3D" id="1.20.1090.10">
    <property type="entry name" value="Dehydroquinate synthase-like - alpha domain"/>
    <property type="match status" value="1"/>
</dbReference>
<sequence>MAFRLCFPKINISGAGSLAEVPGELAARGLKRPVIITDETLVKFGLVAPLLEGLKAKGIEAFVYDGVVPNPTVPIVEAAYKVFVDNKCDAIIGVGGGSPIDTAKAVRILSANPGPITLYEGVGKVAKSGAFLAAVNTTAGTAAEVTSNAVITDPVAQVKMVIIDANIIPDISVNDSAMMTGIPVATTAATGMDALTHAIEAYVAKGAHVLTDYAALEAIRLISAYLPRAVENGQDLEAREMMAYGQFIAGLAFNSAGLGLVHAMAHQPGAVKDLPHGVCNAILMPLVEEFNRPYAVERFARIAEAMGVDVKGLSTEDASKAAIKAIRDLSATVGIPSGFAELGVTEGDFPLWVQKAQKDPCAPGNPVAATDEDILELYKKAL</sequence>
<dbReference type="OrthoDB" id="9815791at2"/>
<dbReference type="SUPFAM" id="SSF56796">
    <property type="entry name" value="Dehydroquinate synthase-like"/>
    <property type="match status" value="1"/>
</dbReference>
<feature type="domain" description="Alcohol dehydrogenase iron-type/glycerol dehydrogenase GldA" evidence="9">
    <location>
        <begin position="8"/>
        <end position="175"/>
    </location>
</feature>
<dbReference type="InterPro" id="IPR056798">
    <property type="entry name" value="ADH_Fe_C"/>
</dbReference>
<comment type="caution">
    <text evidence="11">The sequence shown here is derived from an EMBL/GenBank/DDBJ whole genome shotgun (WGS) entry which is preliminary data.</text>
</comment>
<evidence type="ECO:0000256" key="3">
    <source>
        <dbReference type="ARBA" id="ARBA00023002"/>
    </source>
</evidence>
<dbReference type="PANTHER" id="PTHR11496:SF102">
    <property type="entry name" value="ALCOHOL DEHYDROGENASE 4"/>
    <property type="match status" value="1"/>
</dbReference>